<reference evidence="2 3" key="1">
    <citation type="submission" date="2024-05" db="EMBL/GenBank/DDBJ databases">
        <title>Genetic variation in Jamaican populations of the coffee berry borer (Hypothenemus hampei).</title>
        <authorList>
            <person name="Errbii M."/>
            <person name="Myrie A."/>
        </authorList>
    </citation>
    <scope>NUCLEOTIDE SEQUENCE [LARGE SCALE GENOMIC DNA]</scope>
    <source>
        <strain evidence="2">JA-Hopewell-2020-01-JO</strain>
        <tissue evidence="2">Whole body</tissue>
    </source>
</reference>
<dbReference type="PANTHER" id="PTHR15496:SF2">
    <property type="entry name" value="GENERAL TRANSCRIPTION FACTOR 3C POLYPEPTIDE 4"/>
    <property type="match status" value="1"/>
</dbReference>
<protein>
    <recommendedName>
        <fullName evidence="1">Transcription factor IIIC 90kDa subunit N-terminal domain-containing protein</fullName>
    </recommendedName>
</protein>
<gene>
    <name evidence="2" type="ORF">ABEB36_012666</name>
</gene>
<dbReference type="InterPro" id="IPR036322">
    <property type="entry name" value="WD40_repeat_dom_sf"/>
</dbReference>
<keyword evidence="3" id="KW-1185">Reference proteome</keyword>
<comment type="caution">
    <text evidence="2">The sequence shown here is derived from an EMBL/GenBank/DDBJ whole genome shotgun (WGS) entry which is preliminary data.</text>
</comment>
<accession>A0ABD1ECQ6</accession>
<dbReference type="Pfam" id="PF12657">
    <property type="entry name" value="TFIIIC_delta"/>
    <property type="match status" value="1"/>
</dbReference>
<dbReference type="InterPro" id="IPR044230">
    <property type="entry name" value="GTF3C4"/>
</dbReference>
<organism evidence="2 3">
    <name type="scientific">Hypothenemus hampei</name>
    <name type="common">Coffee berry borer</name>
    <dbReference type="NCBI Taxonomy" id="57062"/>
    <lineage>
        <taxon>Eukaryota</taxon>
        <taxon>Metazoa</taxon>
        <taxon>Ecdysozoa</taxon>
        <taxon>Arthropoda</taxon>
        <taxon>Hexapoda</taxon>
        <taxon>Insecta</taxon>
        <taxon>Pterygota</taxon>
        <taxon>Neoptera</taxon>
        <taxon>Endopterygota</taxon>
        <taxon>Coleoptera</taxon>
        <taxon>Polyphaga</taxon>
        <taxon>Cucujiformia</taxon>
        <taxon>Curculionidae</taxon>
        <taxon>Scolytinae</taxon>
        <taxon>Hypothenemus</taxon>
    </lineage>
</organism>
<evidence type="ECO:0000259" key="1">
    <source>
        <dbReference type="Pfam" id="PF12657"/>
    </source>
</evidence>
<dbReference type="EMBL" id="JBDJPC010000009">
    <property type="protein sequence ID" value="KAL1492181.1"/>
    <property type="molecule type" value="Genomic_DNA"/>
</dbReference>
<name>A0ABD1ECQ6_HYPHA</name>
<dbReference type="Proteomes" id="UP001566132">
    <property type="component" value="Unassembled WGS sequence"/>
</dbReference>
<evidence type="ECO:0000313" key="2">
    <source>
        <dbReference type="EMBL" id="KAL1492181.1"/>
    </source>
</evidence>
<feature type="domain" description="Transcription factor IIIC 90kDa subunit N-terminal" evidence="1">
    <location>
        <begin position="24"/>
        <end position="355"/>
    </location>
</feature>
<sequence>MTTLKLLDSVTLTGRLNTNFACSCSQDNRILIISETGVYLMRQVPDLNSSDSHYSHEKYFLQPSDYAVCSHVDININSFIYDLPKDVFYESVLSVMLSQNLTTATPITPSILSAQWSDAGMVDGVWSMLGVLTNLCSLEIYIQTYSESNLQEYKIVLNLTKEILEKRRKEFVYSTKMPTLQKMRELKKRVEYISPLTFTWSHNFLDEGKNTALLFIGHFHGDISIWKINGISSSDHEASCVFIGRYSSKLGHIGALYWHRTKENDGVLCAGDFNGKISVFKVSNVQSLEDEVAFYTENDTKVDMLTVISFRLYTCLIAVKQSYLLVFGLDSNGHVFDCAVHNVKNFYITGLTHKDNVIKVLTFTGKFKQLTISVHFKKIVIEEKDIQLKLEFSGLRTHGFIESTNNVLIGILSSPYRLQNAIQGKKFINFTLLTDTSINSLKVLMENPSGSLKNFWDCFEAIRLICLKEQRFPWLGLNKNMDLDNCSLIELKTLRLIAKISETIFCKVKRVVSYDIKPYVLLHYLVKIRIIINNLRKLFKDRDQGRELSEFEMRSIDLQVFFLKEVVVNGILPKAEVGCNFIKDISNILTVANELEYPDMIRCNFCGEKLIGNACLPPHSDSRCVFTMMPIFISPAYKCILCHSLALDQVATMPVLCPYCDYPMEKVCLNEKMQSNLERLEYEFEENRIYSKCVSDCFQDNEESLKDLILTLEDIQESEVEVSDGEQEESDIRELYFRLASLTMGGFVDEMK</sequence>
<dbReference type="PANTHER" id="PTHR15496">
    <property type="entry name" value="GENERAL TRANSCRIPTION FACTOR 3C POLYPEPTIDE 4 FAMILY"/>
    <property type="match status" value="1"/>
</dbReference>
<dbReference type="InterPro" id="IPR024761">
    <property type="entry name" value="TFIIIC_delta_N"/>
</dbReference>
<dbReference type="AlphaFoldDB" id="A0ABD1ECQ6"/>
<evidence type="ECO:0000313" key="3">
    <source>
        <dbReference type="Proteomes" id="UP001566132"/>
    </source>
</evidence>
<proteinExistence type="predicted"/>
<dbReference type="SUPFAM" id="SSF50978">
    <property type="entry name" value="WD40 repeat-like"/>
    <property type="match status" value="1"/>
</dbReference>